<dbReference type="PANTHER" id="PTHR16138">
    <property type="entry name" value="MYCOPHENOLIC ACID ACYL-GLUCURONIDE ESTERASE, MITOCHONDRIAL"/>
    <property type="match status" value="1"/>
</dbReference>
<evidence type="ECO:0000256" key="9">
    <source>
        <dbReference type="ARBA" id="ARBA00046047"/>
    </source>
</evidence>
<dbReference type="Pfam" id="PF12697">
    <property type="entry name" value="Abhydrolase_6"/>
    <property type="match status" value="1"/>
</dbReference>
<comment type="function">
    <text evidence="9">Acts as an acyl-protein thioesterase that hydrolyzes fatty acids from acylated residues in proteins. Regulates the mitochondrial S-depalmitoylation of the nucleophilic active site residue of peroxiredoxin-5/PRDX5, a key antioxidant protein, therefore modulating mitochondrial antioxidant ability. Also catalyzes the deglucuronidation of mycophenolic acid acyl-glucuronide, an active metabolite of the immunosuppressant drug mycophenolate.</text>
</comment>
<dbReference type="EC" id="3.1.1.93" evidence="4"/>
<evidence type="ECO:0000259" key="12">
    <source>
        <dbReference type="Pfam" id="PF12697"/>
    </source>
</evidence>
<evidence type="ECO:0000256" key="11">
    <source>
        <dbReference type="ARBA" id="ARBA00047972"/>
    </source>
</evidence>
<accession>A0A0M6ZU33</accession>
<keyword evidence="13" id="KW-0808">Transferase</keyword>
<comment type="catalytic activity">
    <reaction evidence="11">
        <text>mycophenolic acid O-acyl-beta-D-glucuronide + H2O = mycophenolate + D-glucuronate + H(+)</text>
        <dbReference type="Rhea" id="RHEA:34179"/>
        <dbReference type="ChEBI" id="CHEBI:15377"/>
        <dbReference type="ChEBI" id="CHEBI:15378"/>
        <dbReference type="ChEBI" id="CHEBI:58720"/>
        <dbReference type="ChEBI" id="CHEBI:62932"/>
        <dbReference type="ChEBI" id="CHEBI:66982"/>
        <dbReference type="EC" id="3.1.1.93"/>
    </reaction>
    <physiologicalReaction direction="left-to-right" evidence="11">
        <dbReference type="Rhea" id="RHEA:34180"/>
    </physiologicalReaction>
</comment>
<evidence type="ECO:0000256" key="5">
    <source>
        <dbReference type="ARBA" id="ARBA00039314"/>
    </source>
</evidence>
<protein>
    <recommendedName>
        <fullName evidence="5">Palmitoyl-protein thioesterase ABHD10, mitochondrial</fullName>
        <ecNumber evidence="4">3.1.1.93</ecNumber>
        <ecNumber evidence="1">3.1.2.22</ecNumber>
    </recommendedName>
    <alternativeName>
        <fullName evidence="7">Acyl-protein thioesterase ABHD10</fullName>
    </alternativeName>
    <alternativeName>
        <fullName evidence="8">Alpha/beta hydrolase domain-containing protein 10</fullName>
    </alternativeName>
    <alternativeName>
        <fullName evidence="6">Mycophenolic acid acyl-glucuronide esterase, mitochondrial</fullName>
    </alternativeName>
</protein>
<evidence type="ECO:0000256" key="1">
    <source>
        <dbReference type="ARBA" id="ARBA00012423"/>
    </source>
</evidence>
<dbReference type="AlphaFoldDB" id="A0A0M6ZU33"/>
<dbReference type="InterPro" id="IPR052382">
    <property type="entry name" value="ABHD10_acyl-thioesterase"/>
</dbReference>
<dbReference type="GO" id="GO:0016740">
    <property type="term" value="F:transferase activity"/>
    <property type="evidence" value="ECO:0007669"/>
    <property type="project" value="UniProtKB-KW"/>
</dbReference>
<keyword evidence="2" id="KW-0378">Hydrolase</keyword>
<dbReference type="Proteomes" id="UP000049983">
    <property type="component" value="Unassembled WGS sequence"/>
</dbReference>
<comment type="catalytic activity">
    <reaction evidence="10">
        <text>S-hexadecanoyl-L-cysteinyl-[protein] + H2O = L-cysteinyl-[protein] + hexadecanoate + H(+)</text>
        <dbReference type="Rhea" id="RHEA:19233"/>
        <dbReference type="Rhea" id="RHEA-COMP:10131"/>
        <dbReference type="Rhea" id="RHEA-COMP:11032"/>
        <dbReference type="ChEBI" id="CHEBI:7896"/>
        <dbReference type="ChEBI" id="CHEBI:15377"/>
        <dbReference type="ChEBI" id="CHEBI:15378"/>
        <dbReference type="ChEBI" id="CHEBI:29950"/>
        <dbReference type="ChEBI" id="CHEBI:74151"/>
        <dbReference type="EC" id="3.1.2.22"/>
    </reaction>
    <physiologicalReaction direction="left-to-right" evidence="10">
        <dbReference type="Rhea" id="RHEA:19234"/>
    </physiologicalReaction>
</comment>
<dbReference type="Gene3D" id="3.40.50.1820">
    <property type="entry name" value="alpha/beta hydrolase"/>
    <property type="match status" value="1"/>
</dbReference>
<evidence type="ECO:0000256" key="6">
    <source>
        <dbReference type="ARBA" id="ARBA00041520"/>
    </source>
</evidence>
<evidence type="ECO:0000256" key="2">
    <source>
        <dbReference type="ARBA" id="ARBA00022801"/>
    </source>
</evidence>
<evidence type="ECO:0000256" key="3">
    <source>
        <dbReference type="ARBA" id="ARBA00022946"/>
    </source>
</evidence>
<dbReference type="InterPro" id="IPR029058">
    <property type="entry name" value="AB_hydrolase_fold"/>
</dbReference>
<sequence length="270" mass="30057">MAGWEKRVNESLSMGVQEPQFIQVGKRDKTRSIAVNVVSGKDPTLLWLSGFKSDMTGTKAEAVAEYGRSRDQAVVRFDYSGHGRSGGDFENACVSDWLEEAEAVFDRFCKRDTILIGSSMGGWISLLLALSRKPTGRIKGLVLIAPAVDFTEELMWKQRFTDEIREAIQQDGRWSQPSDYADELYVITGKLIEDGRSHLLLDRDIHLGVPVTIIQGAQDPDVPASHAQRLVEALPREDVTFSLVPDGDHRLSRPQDIELLLRSIGEMSGD</sequence>
<reference evidence="14" key="1">
    <citation type="submission" date="2015-07" db="EMBL/GenBank/DDBJ databases">
        <authorList>
            <person name="Rodrigo-Torres Lidia"/>
            <person name="Arahal R.David."/>
        </authorList>
    </citation>
    <scope>NUCLEOTIDE SEQUENCE [LARGE SCALE GENOMIC DNA]</scope>
    <source>
        <strain evidence="14">CECT 5096</strain>
    </source>
</reference>
<gene>
    <name evidence="13" type="ORF">LA5096_01039</name>
</gene>
<name>A0A0M6ZU33_9HYPH</name>
<organism evidence="13 14">
    <name type="scientific">Roseibium album</name>
    <dbReference type="NCBI Taxonomy" id="311410"/>
    <lineage>
        <taxon>Bacteria</taxon>
        <taxon>Pseudomonadati</taxon>
        <taxon>Pseudomonadota</taxon>
        <taxon>Alphaproteobacteria</taxon>
        <taxon>Hyphomicrobiales</taxon>
        <taxon>Stappiaceae</taxon>
        <taxon>Roseibium</taxon>
    </lineage>
</organism>
<dbReference type="EC" id="3.1.2.22" evidence="1"/>
<dbReference type="PANTHER" id="PTHR16138:SF7">
    <property type="entry name" value="PALMITOYL-PROTEIN THIOESTERASE ABHD10, MITOCHONDRIAL"/>
    <property type="match status" value="1"/>
</dbReference>
<evidence type="ECO:0000313" key="13">
    <source>
        <dbReference type="EMBL" id="CTQ66299.1"/>
    </source>
</evidence>
<evidence type="ECO:0000313" key="14">
    <source>
        <dbReference type="Proteomes" id="UP000049983"/>
    </source>
</evidence>
<feature type="domain" description="AB hydrolase-1" evidence="12">
    <location>
        <begin position="66"/>
        <end position="255"/>
    </location>
</feature>
<keyword evidence="3" id="KW-0809">Transit peptide</keyword>
<dbReference type="STRING" id="311410.LA5095_02183"/>
<proteinExistence type="predicted"/>
<dbReference type="EMBL" id="CXWC01000002">
    <property type="protein sequence ID" value="CTQ66299.1"/>
    <property type="molecule type" value="Genomic_DNA"/>
</dbReference>
<dbReference type="InterPro" id="IPR000073">
    <property type="entry name" value="AB_hydrolase_1"/>
</dbReference>
<dbReference type="GO" id="GO:0008474">
    <property type="term" value="F:palmitoyl-(protein) hydrolase activity"/>
    <property type="evidence" value="ECO:0007669"/>
    <property type="project" value="UniProtKB-EC"/>
</dbReference>
<evidence type="ECO:0000256" key="4">
    <source>
        <dbReference type="ARBA" id="ARBA00039132"/>
    </source>
</evidence>
<dbReference type="GO" id="GO:0102390">
    <property type="term" value="F:mycophenolic acid acyl-glucuronide esterase activity"/>
    <property type="evidence" value="ECO:0007669"/>
    <property type="project" value="UniProtKB-EC"/>
</dbReference>
<evidence type="ECO:0000256" key="7">
    <source>
        <dbReference type="ARBA" id="ARBA00042645"/>
    </source>
</evidence>
<dbReference type="SUPFAM" id="SSF53474">
    <property type="entry name" value="alpha/beta-Hydrolases"/>
    <property type="match status" value="1"/>
</dbReference>
<keyword evidence="14" id="KW-1185">Reference proteome</keyword>
<evidence type="ECO:0000256" key="10">
    <source>
        <dbReference type="ARBA" id="ARBA00047409"/>
    </source>
</evidence>
<evidence type="ECO:0000256" key="8">
    <source>
        <dbReference type="ARBA" id="ARBA00042704"/>
    </source>
</evidence>